<keyword evidence="2" id="KW-1185">Reference proteome</keyword>
<evidence type="ECO:0000313" key="2">
    <source>
        <dbReference type="Proteomes" id="UP000246352"/>
    </source>
</evidence>
<keyword evidence="1" id="KW-0489">Methyltransferase</keyword>
<dbReference type="EMBL" id="QGTR01000003">
    <property type="protein sequence ID" value="PWV99881.1"/>
    <property type="molecule type" value="Genomic_DNA"/>
</dbReference>
<dbReference type="RefSeq" id="WP_245415313.1">
    <property type="nucleotide sequence ID" value="NZ_QGTR01000003.1"/>
</dbReference>
<proteinExistence type="predicted"/>
<keyword evidence="1" id="KW-0808">Transferase</keyword>
<dbReference type="InterPro" id="IPR029063">
    <property type="entry name" value="SAM-dependent_MTases_sf"/>
</dbReference>
<dbReference type="Gene3D" id="3.40.50.150">
    <property type="entry name" value="Vaccinia Virus protein VP39"/>
    <property type="match status" value="1"/>
</dbReference>
<dbReference type="GO" id="GO:0008168">
    <property type="term" value="F:methyltransferase activity"/>
    <property type="evidence" value="ECO:0007669"/>
    <property type="project" value="UniProtKB-KW"/>
</dbReference>
<gene>
    <name evidence="1" type="ORF">DFR52_10380</name>
</gene>
<evidence type="ECO:0000313" key="1">
    <source>
        <dbReference type="EMBL" id="PWV99881.1"/>
    </source>
</evidence>
<dbReference type="AlphaFoldDB" id="A0A317PHI1"/>
<protein>
    <submittedName>
        <fullName evidence="1">Putative TPR repeat methyltransferase</fullName>
    </submittedName>
</protein>
<reference evidence="1 2" key="1">
    <citation type="submission" date="2018-05" db="EMBL/GenBank/DDBJ databases">
        <title>Genomic Encyclopedia of Type Strains, Phase IV (KMG-IV): sequencing the most valuable type-strain genomes for metagenomic binning, comparative biology and taxonomic classification.</title>
        <authorList>
            <person name="Goeker M."/>
        </authorList>
    </citation>
    <scope>NUCLEOTIDE SEQUENCE [LARGE SCALE GENOMIC DNA]</scope>
    <source>
        <strain evidence="1 2">DSM 16791</strain>
    </source>
</reference>
<dbReference type="Gene3D" id="1.25.40.10">
    <property type="entry name" value="Tetratricopeptide repeat domain"/>
    <property type="match status" value="1"/>
</dbReference>
<dbReference type="GO" id="GO:0032259">
    <property type="term" value="P:methylation"/>
    <property type="evidence" value="ECO:0007669"/>
    <property type="project" value="UniProtKB-KW"/>
</dbReference>
<accession>A0A317PHI1</accession>
<dbReference type="Proteomes" id="UP000246352">
    <property type="component" value="Unassembled WGS sequence"/>
</dbReference>
<organism evidence="1 2">
    <name type="scientific">Hoeflea marina</name>
    <dbReference type="NCBI Taxonomy" id="274592"/>
    <lineage>
        <taxon>Bacteria</taxon>
        <taxon>Pseudomonadati</taxon>
        <taxon>Pseudomonadota</taxon>
        <taxon>Alphaproteobacteria</taxon>
        <taxon>Hyphomicrobiales</taxon>
        <taxon>Rhizobiaceae</taxon>
        <taxon>Hoeflea</taxon>
    </lineage>
</organism>
<name>A0A317PHI1_9HYPH</name>
<dbReference type="InterPro" id="IPR011990">
    <property type="entry name" value="TPR-like_helical_dom_sf"/>
</dbReference>
<dbReference type="SUPFAM" id="SSF53335">
    <property type="entry name" value="S-adenosyl-L-methionine-dependent methyltransferases"/>
    <property type="match status" value="1"/>
</dbReference>
<sequence length="335" mass="35392">MSPPQLTSGDVLADRRAGYARMLLDSGDAAAAADLQRQALDLAPGWAAGWHELGLYREAAKDLAGAAEAWRQVLVIEPADMFGAGMKLALVGHAAIPAVPPSEYVAQLFDDYSDRFDTALVEALHYVVPERLTAMIADAAGPGARFAKVIDLGCGTGLFGERIRGVTSWLEGYDLSQGMLAKAAEKGVYDELGQADILYGIEAARQPGASQANLVAAADVFAYFGDLDPVMAVAAGLTVDQGLMALSLEAGPDDCDWVLQTSLRYCHGETYLRRLLDSHGFTLVSLSREPIRRDGSNQITGLLVVARKRSPAAVKPPETAVALSGDAIPVPSAPN</sequence>
<dbReference type="SUPFAM" id="SSF48452">
    <property type="entry name" value="TPR-like"/>
    <property type="match status" value="1"/>
</dbReference>
<comment type="caution">
    <text evidence="1">The sequence shown here is derived from an EMBL/GenBank/DDBJ whole genome shotgun (WGS) entry which is preliminary data.</text>
</comment>